<comment type="caution">
    <text evidence="2">The sequence shown here is derived from an EMBL/GenBank/DDBJ whole genome shotgun (WGS) entry which is preliminary data.</text>
</comment>
<name>A0A3S1BCY6_ELYCH</name>
<feature type="region of interest" description="Disordered" evidence="1">
    <location>
        <begin position="1"/>
        <end position="24"/>
    </location>
</feature>
<dbReference type="AlphaFoldDB" id="A0A3S1BCY6"/>
<dbReference type="Proteomes" id="UP000271974">
    <property type="component" value="Unassembled WGS sequence"/>
</dbReference>
<dbReference type="OrthoDB" id="6074739at2759"/>
<organism evidence="2 3">
    <name type="scientific">Elysia chlorotica</name>
    <name type="common">Eastern emerald elysia</name>
    <name type="synonym">Sea slug</name>
    <dbReference type="NCBI Taxonomy" id="188477"/>
    <lineage>
        <taxon>Eukaryota</taxon>
        <taxon>Metazoa</taxon>
        <taxon>Spiralia</taxon>
        <taxon>Lophotrochozoa</taxon>
        <taxon>Mollusca</taxon>
        <taxon>Gastropoda</taxon>
        <taxon>Heterobranchia</taxon>
        <taxon>Euthyneura</taxon>
        <taxon>Panpulmonata</taxon>
        <taxon>Sacoglossa</taxon>
        <taxon>Placobranchoidea</taxon>
        <taxon>Plakobranchidae</taxon>
        <taxon>Elysia</taxon>
    </lineage>
</organism>
<dbReference type="EMBL" id="RQTK01000356">
    <property type="protein sequence ID" value="RUS81078.1"/>
    <property type="molecule type" value="Genomic_DNA"/>
</dbReference>
<gene>
    <name evidence="2" type="ORF">EGW08_011164</name>
</gene>
<feature type="non-terminal residue" evidence="2">
    <location>
        <position position="121"/>
    </location>
</feature>
<proteinExistence type="predicted"/>
<reference evidence="2 3" key="1">
    <citation type="submission" date="2019-01" db="EMBL/GenBank/DDBJ databases">
        <title>A draft genome assembly of the solar-powered sea slug Elysia chlorotica.</title>
        <authorList>
            <person name="Cai H."/>
            <person name="Li Q."/>
            <person name="Fang X."/>
            <person name="Li J."/>
            <person name="Curtis N.E."/>
            <person name="Altenburger A."/>
            <person name="Shibata T."/>
            <person name="Feng M."/>
            <person name="Maeda T."/>
            <person name="Schwartz J.A."/>
            <person name="Shigenobu S."/>
            <person name="Lundholm N."/>
            <person name="Nishiyama T."/>
            <person name="Yang H."/>
            <person name="Hasebe M."/>
            <person name="Li S."/>
            <person name="Pierce S.K."/>
            <person name="Wang J."/>
        </authorList>
    </citation>
    <scope>NUCLEOTIDE SEQUENCE [LARGE SCALE GENOMIC DNA]</scope>
    <source>
        <strain evidence="2">EC2010</strain>
        <tissue evidence="2">Whole organism of an adult</tissue>
    </source>
</reference>
<protein>
    <submittedName>
        <fullName evidence="2">Uncharacterized protein</fullName>
    </submittedName>
</protein>
<feature type="non-terminal residue" evidence="2">
    <location>
        <position position="1"/>
    </location>
</feature>
<evidence type="ECO:0000313" key="2">
    <source>
        <dbReference type="EMBL" id="RUS81078.1"/>
    </source>
</evidence>
<evidence type="ECO:0000256" key="1">
    <source>
        <dbReference type="SAM" id="MobiDB-lite"/>
    </source>
</evidence>
<feature type="compositionally biased region" description="Polar residues" evidence="1">
    <location>
        <begin position="1"/>
        <end position="10"/>
    </location>
</feature>
<accession>A0A3S1BCY6</accession>
<evidence type="ECO:0000313" key="3">
    <source>
        <dbReference type="Proteomes" id="UP000271974"/>
    </source>
</evidence>
<sequence length="121" mass="13811">SPRSRATDNPSSDDEGYRTARSGGEDLLLEDLKEKLRPVIDHRMPTLVTKRGMYAPDPASAAIQVANLTRRQNYLFSKGKESKFLAEPPRNMHFLREAIFQEIKLISKALSAVEREYYGER</sequence>
<keyword evidence="3" id="KW-1185">Reference proteome</keyword>